<proteinExistence type="predicted"/>
<feature type="region of interest" description="Disordered" evidence="4">
    <location>
        <begin position="28"/>
        <end position="48"/>
    </location>
</feature>
<feature type="repeat" description="ANK" evidence="3">
    <location>
        <begin position="325"/>
        <end position="357"/>
    </location>
</feature>
<evidence type="ECO:0000256" key="3">
    <source>
        <dbReference type="PROSITE-ProRule" id="PRU00023"/>
    </source>
</evidence>
<feature type="repeat" description="ANK" evidence="3">
    <location>
        <begin position="291"/>
        <end position="323"/>
    </location>
</feature>
<name>A0ABV0FSN3_9GAMM</name>
<keyword evidence="2 3" id="KW-0040">ANK repeat</keyword>
<gene>
    <name evidence="5" type="ORF">ABHN84_15060</name>
</gene>
<feature type="repeat" description="ANK" evidence="3">
    <location>
        <begin position="358"/>
        <end position="390"/>
    </location>
</feature>
<feature type="repeat" description="ANK" evidence="3">
    <location>
        <begin position="258"/>
        <end position="290"/>
    </location>
</feature>
<evidence type="ECO:0000313" key="5">
    <source>
        <dbReference type="EMBL" id="MEO3683595.1"/>
    </source>
</evidence>
<dbReference type="PANTHER" id="PTHR24126:SF14">
    <property type="entry name" value="ANK_REP_REGION DOMAIN-CONTAINING PROTEIN"/>
    <property type="match status" value="1"/>
</dbReference>
<sequence length="456" mass="49457">MRIIQIVFIAIIILSSAIITLSAEDNRDPTQLETPVTSATPAETSTNPSQVIIKSTKLVQTTVTPTAKQSAKKPAMGHDYQKNMPKLGKGEANYRGGKETTSEEQAKDSPLKQSPIIDEQHINSANVGYPEYRQQGGSAYFQHQQYANPPRSSASQADPKRLDQSNDLQHNPSLIDAQDNNAKPLKPSHEQRRALLHAAAFGDVQAVNKLLKEGASPDARAKDRIGRTALMLAALSGHTDVVNTLLKQGASVNIKDKTGHTALNWAANRSDINIVTILLSYGADINTQDNAGTSPLLYAIGTHNIAMVRLLLSHGAATEIESDESKMTPLLLAIEHNDLESINLLLDNRVNVNGKNNDNFRPLMAAAEQGQLNTVQQLIFHGAEVNQYDNKHFSALIYAANKQHIAVMEFLLAKGADINALDGKGLSIVMRARQQGHTEVIKLLCGNGAKLNADDC</sequence>
<comment type="caution">
    <text evidence="5">The sequence shown here is derived from an EMBL/GenBank/DDBJ whole genome shotgun (WGS) entry which is preliminary data.</text>
</comment>
<feature type="repeat" description="ANK" evidence="3">
    <location>
        <begin position="424"/>
        <end position="456"/>
    </location>
</feature>
<dbReference type="InterPro" id="IPR002110">
    <property type="entry name" value="Ankyrin_rpt"/>
</dbReference>
<dbReference type="SUPFAM" id="SSF48403">
    <property type="entry name" value="Ankyrin repeat"/>
    <property type="match status" value="1"/>
</dbReference>
<dbReference type="PRINTS" id="PR01415">
    <property type="entry name" value="ANKYRIN"/>
</dbReference>
<feature type="compositionally biased region" description="Polar residues" evidence="4">
    <location>
        <begin position="146"/>
        <end position="156"/>
    </location>
</feature>
<dbReference type="PANTHER" id="PTHR24126">
    <property type="entry name" value="ANKYRIN REPEAT, PH AND SEC7 DOMAIN CONTAINING PROTEIN SECG-RELATED"/>
    <property type="match status" value="1"/>
</dbReference>
<reference evidence="5 6" key="1">
    <citation type="submission" date="2024-05" db="EMBL/GenBank/DDBJ databases">
        <title>Genome sequencing of Marine Estuary Bacteria, Shewanella vesiculosa and S. baltica, and Pseudomonas syringae.</title>
        <authorList>
            <person name="Gurung A."/>
            <person name="Maclea K.S."/>
        </authorList>
    </citation>
    <scope>NUCLEOTIDE SEQUENCE [LARGE SCALE GENOMIC DNA]</scope>
    <source>
        <strain evidence="5 6">1A</strain>
    </source>
</reference>
<feature type="repeat" description="ANK" evidence="3">
    <location>
        <begin position="225"/>
        <end position="257"/>
    </location>
</feature>
<keyword evidence="1" id="KW-0677">Repeat</keyword>
<dbReference type="Pfam" id="PF00023">
    <property type="entry name" value="Ank"/>
    <property type="match status" value="1"/>
</dbReference>
<dbReference type="SMART" id="SM00248">
    <property type="entry name" value="ANK"/>
    <property type="match status" value="8"/>
</dbReference>
<evidence type="ECO:0000256" key="4">
    <source>
        <dbReference type="SAM" id="MobiDB-lite"/>
    </source>
</evidence>
<dbReference type="Proteomes" id="UP001477278">
    <property type="component" value="Unassembled WGS sequence"/>
</dbReference>
<dbReference type="PROSITE" id="PS50088">
    <property type="entry name" value="ANK_REPEAT"/>
    <property type="match status" value="7"/>
</dbReference>
<accession>A0ABV0FSN3</accession>
<dbReference type="RefSeq" id="WP_273057427.1">
    <property type="nucleotide sequence ID" value="NZ_JAACRJ010000010.1"/>
</dbReference>
<feature type="region of interest" description="Disordered" evidence="4">
    <location>
        <begin position="146"/>
        <end position="188"/>
    </location>
</feature>
<feature type="compositionally biased region" description="Basic and acidic residues" evidence="4">
    <location>
        <begin position="96"/>
        <end position="110"/>
    </location>
</feature>
<organism evidence="5 6">
    <name type="scientific">Shewanella vesiculosa</name>
    <dbReference type="NCBI Taxonomy" id="518738"/>
    <lineage>
        <taxon>Bacteria</taxon>
        <taxon>Pseudomonadati</taxon>
        <taxon>Pseudomonadota</taxon>
        <taxon>Gammaproteobacteria</taxon>
        <taxon>Alteromonadales</taxon>
        <taxon>Shewanellaceae</taxon>
        <taxon>Shewanella</taxon>
    </lineage>
</organism>
<feature type="region of interest" description="Disordered" evidence="4">
    <location>
        <begin position="63"/>
        <end position="118"/>
    </location>
</feature>
<evidence type="ECO:0000256" key="1">
    <source>
        <dbReference type="ARBA" id="ARBA00022737"/>
    </source>
</evidence>
<evidence type="ECO:0000256" key="2">
    <source>
        <dbReference type="ARBA" id="ARBA00023043"/>
    </source>
</evidence>
<protein>
    <submittedName>
        <fullName evidence="5">Ankyrin repeat domain-containing protein</fullName>
    </submittedName>
</protein>
<dbReference type="InterPro" id="IPR036770">
    <property type="entry name" value="Ankyrin_rpt-contain_sf"/>
</dbReference>
<evidence type="ECO:0000313" key="6">
    <source>
        <dbReference type="Proteomes" id="UP001477278"/>
    </source>
</evidence>
<dbReference type="PROSITE" id="PS50297">
    <property type="entry name" value="ANK_REP_REGION"/>
    <property type="match status" value="7"/>
</dbReference>
<dbReference type="Pfam" id="PF12796">
    <property type="entry name" value="Ank_2"/>
    <property type="match status" value="2"/>
</dbReference>
<dbReference type="GeneID" id="90570430"/>
<feature type="compositionally biased region" description="Polar residues" evidence="4">
    <location>
        <begin position="31"/>
        <end position="48"/>
    </location>
</feature>
<dbReference type="Gene3D" id="1.25.40.20">
    <property type="entry name" value="Ankyrin repeat-containing domain"/>
    <property type="match status" value="3"/>
</dbReference>
<dbReference type="EMBL" id="JBDPZN010000006">
    <property type="protein sequence ID" value="MEO3683595.1"/>
    <property type="molecule type" value="Genomic_DNA"/>
</dbReference>
<keyword evidence="6" id="KW-1185">Reference proteome</keyword>
<feature type="repeat" description="ANK" evidence="3">
    <location>
        <begin position="391"/>
        <end position="423"/>
    </location>
</feature>